<feature type="signal peptide" evidence="1">
    <location>
        <begin position="1"/>
        <end position="22"/>
    </location>
</feature>
<feature type="chain" id="PRO_5038069372" evidence="1">
    <location>
        <begin position="23"/>
        <end position="76"/>
    </location>
</feature>
<name>A0A921QUQ8_SORBI</name>
<evidence type="ECO:0000313" key="2">
    <source>
        <dbReference type="EMBL" id="KAG0528347.1"/>
    </source>
</evidence>
<dbReference type="Proteomes" id="UP000807115">
    <property type="component" value="Chromosome 5"/>
</dbReference>
<dbReference type="EMBL" id="CM027684">
    <property type="protein sequence ID" value="KAG0528347.1"/>
    <property type="molecule type" value="Genomic_DNA"/>
</dbReference>
<evidence type="ECO:0000313" key="3">
    <source>
        <dbReference type="Proteomes" id="UP000807115"/>
    </source>
</evidence>
<protein>
    <submittedName>
        <fullName evidence="2">Uncharacterized protein</fullName>
    </submittedName>
</protein>
<sequence>GSVPVDNFSAFLALVFWQLWKARNIAIFRHEQTSLPQFLAACKASAELWRFRLPISKRSIPDTWCSFFHQARQGIG</sequence>
<organism evidence="2 3">
    <name type="scientific">Sorghum bicolor</name>
    <name type="common">Sorghum</name>
    <name type="synonym">Sorghum vulgare</name>
    <dbReference type="NCBI Taxonomy" id="4558"/>
    <lineage>
        <taxon>Eukaryota</taxon>
        <taxon>Viridiplantae</taxon>
        <taxon>Streptophyta</taxon>
        <taxon>Embryophyta</taxon>
        <taxon>Tracheophyta</taxon>
        <taxon>Spermatophyta</taxon>
        <taxon>Magnoliopsida</taxon>
        <taxon>Liliopsida</taxon>
        <taxon>Poales</taxon>
        <taxon>Poaceae</taxon>
        <taxon>PACMAD clade</taxon>
        <taxon>Panicoideae</taxon>
        <taxon>Andropogonodae</taxon>
        <taxon>Andropogoneae</taxon>
        <taxon>Sorghinae</taxon>
        <taxon>Sorghum</taxon>
    </lineage>
</organism>
<reference evidence="2" key="1">
    <citation type="journal article" date="2019" name="BMC Genomics">
        <title>A new reference genome for Sorghum bicolor reveals high levels of sequence similarity between sweet and grain genotypes: implications for the genetics of sugar metabolism.</title>
        <authorList>
            <person name="Cooper E.A."/>
            <person name="Brenton Z.W."/>
            <person name="Flinn B.S."/>
            <person name="Jenkins J."/>
            <person name="Shu S."/>
            <person name="Flowers D."/>
            <person name="Luo F."/>
            <person name="Wang Y."/>
            <person name="Xia P."/>
            <person name="Barry K."/>
            <person name="Daum C."/>
            <person name="Lipzen A."/>
            <person name="Yoshinaga Y."/>
            <person name="Schmutz J."/>
            <person name="Saski C."/>
            <person name="Vermerris W."/>
            <person name="Kresovich S."/>
        </authorList>
    </citation>
    <scope>NUCLEOTIDE SEQUENCE</scope>
</reference>
<feature type="non-terminal residue" evidence="2">
    <location>
        <position position="1"/>
    </location>
</feature>
<proteinExistence type="predicted"/>
<dbReference type="AlphaFoldDB" id="A0A921QUQ8"/>
<keyword evidence="1" id="KW-0732">Signal</keyword>
<reference evidence="2" key="2">
    <citation type="submission" date="2020-10" db="EMBL/GenBank/DDBJ databases">
        <authorList>
            <person name="Cooper E.A."/>
            <person name="Brenton Z.W."/>
            <person name="Flinn B.S."/>
            <person name="Jenkins J."/>
            <person name="Shu S."/>
            <person name="Flowers D."/>
            <person name="Luo F."/>
            <person name="Wang Y."/>
            <person name="Xia P."/>
            <person name="Barry K."/>
            <person name="Daum C."/>
            <person name="Lipzen A."/>
            <person name="Yoshinaga Y."/>
            <person name="Schmutz J."/>
            <person name="Saski C."/>
            <person name="Vermerris W."/>
            <person name="Kresovich S."/>
        </authorList>
    </citation>
    <scope>NUCLEOTIDE SEQUENCE</scope>
</reference>
<comment type="caution">
    <text evidence="2">The sequence shown here is derived from an EMBL/GenBank/DDBJ whole genome shotgun (WGS) entry which is preliminary data.</text>
</comment>
<evidence type="ECO:0000256" key="1">
    <source>
        <dbReference type="SAM" id="SignalP"/>
    </source>
</evidence>
<accession>A0A921QUQ8</accession>
<gene>
    <name evidence="2" type="ORF">BDA96_05G003400</name>
</gene>